<name>A0A512H740_9PROT</name>
<evidence type="ECO:0000313" key="6">
    <source>
        <dbReference type="Proteomes" id="UP000321567"/>
    </source>
</evidence>
<sequence>MAQAHLVLTESAERSRAPHPDASPRPLAVANANQAPDTLTAEDLALIVALIGHARALTRHGITAATTQAQAFDEIAARTGHLTRALESTEKTLEISNTRGAAVRAATQEQIATIAQAIRDRLDASARHLHEKGAAAQKVLTSIGAIGQSVRMLALNARIEAARAGEHGQGFAVVAGEVGALAGHTLKQVEEAARALDFAEVFVTLEQTVEDVSTRLAQLRRLTEGSLGDLETLRTDLHDDVTEIASHNGVIREMIDLGNATRTRTLDKMNWMGEELDALTGALAEAPQRRVQALKAIAHHHHLATDPHHDRLAAIRARGELRVAVEPRFVGLSFRRQPDGALEGLDIEYARAFARWLGVECTFMEHPWDQLTELLVAGRHPGEAPADVVWSALPPSASYGAVAYSETYTWLPFVLARRKGDKRIADLASLEGKVVGLINDPAAFAVLEAAGVRWQANAHKAGGRVRLANLVAYSDQGRIHDCLANGIVDAFCVDLPIYHWACTAPDSPWHGRLEILPGNLAAQPYYYAVGVCADAASYPLLKAINAFLAEFHHKPEREALERRWQGQAWPGTISYRDESGDLMGEEALQRLAERVGMV</sequence>
<evidence type="ECO:0000256" key="2">
    <source>
        <dbReference type="PROSITE-ProRule" id="PRU00284"/>
    </source>
</evidence>
<dbReference type="RefSeq" id="WP_147163319.1">
    <property type="nucleotide sequence ID" value="NZ_BJZO01000032.1"/>
</dbReference>
<accession>A0A512H740</accession>
<dbReference type="SUPFAM" id="SSF58104">
    <property type="entry name" value="Methyl-accepting chemotaxis protein (MCP) signaling domain"/>
    <property type="match status" value="1"/>
</dbReference>
<keyword evidence="2" id="KW-0807">Transducer</keyword>
<evidence type="ECO:0000313" key="5">
    <source>
        <dbReference type="EMBL" id="GEO81279.1"/>
    </source>
</evidence>
<dbReference type="Gene3D" id="3.40.190.10">
    <property type="entry name" value="Periplasmic binding protein-like II"/>
    <property type="match status" value="2"/>
</dbReference>
<dbReference type="Gene3D" id="1.10.287.950">
    <property type="entry name" value="Methyl-accepting chemotaxis protein"/>
    <property type="match status" value="1"/>
</dbReference>
<dbReference type="SMART" id="SM00283">
    <property type="entry name" value="MA"/>
    <property type="match status" value="1"/>
</dbReference>
<evidence type="ECO:0000259" key="4">
    <source>
        <dbReference type="PROSITE" id="PS50111"/>
    </source>
</evidence>
<dbReference type="AlphaFoldDB" id="A0A512H740"/>
<keyword evidence="1" id="KW-0732">Signal</keyword>
<dbReference type="SMART" id="SM00062">
    <property type="entry name" value="PBPb"/>
    <property type="match status" value="1"/>
</dbReference>
<dbReference type="OrthoDB" id="9177152at2"/>
<dbReference type="Pfam" id="PF00015">
    <property type="entry name" value="MCPsignal"/>
    <property type="match status" value="1"/>
</dbReference>
<dbReference type="GO" id="GO:0007165">
    <property type="term" value="P:signal transduction"/>
    <property type="evidence" value="ECO:0007669"/>
    <property type="project" value="UniProtKB-KW"/>
</dbReference>
<dbReference type="InterPro" id="IPR001638">
    <property type="entry name" value="Solute-binding_3/MltF_N"/>
</dbReference>
<dbReference type="GO" id="GO:0016020">
    <property type="term" value="C:membrane"/>
    <property type="evidence" value="ECO:0007669"/>
    <property type="project" value="InterPro"/>
</dbReference>
<protein>
    <recommendedName>
        <fullName evidence="4">Methyl-accepting transducer domain-containing protein</fullName>
    </recommendedName>
</protein>
<feature type="domain" description="Methyl-accepting transducer" evidence="4">
    <location>
        <begin position="65"/>
        <end position="196"/>
    </location>
</feature>
<dbReference type="PANTHER" id="PTHR35936">
    <property type="entry name" value="MEMBRANE-BOUND LYTIC MUREIN TRANSGLYCOSYLASE F"/>
    <property type="match status" value="1"/>
</dbReference>
<evidence type="ECO:0000256" key="3">
    <source>
        <dbReference type="SAM" id="MobiDB-lite"/>
    </source>
</evidence>
<keyword evidence="6" id="KW-1185">Reference proteome</keyword>
<feature type="region of interest" description="Disordered" evidence="3">
    <location>
        <begin position="1"/>
        <end position="28"/>
    </location>
</feature>
<reference evidence="5 6" key="1">
    <citation type="submission" date="2019-07" db="EMBL/GenBank/DDBJ databases">
        <title>Whole genome shotgun sequence of Rhodospirillum oryzae NBRC 107573.</title>
        <authorList>
            <person name="Hosoyama A."/>
            <person name="Uohara A."/>
            <person name="Ohji S."/>
            <person name="Ichikawa N."/>
        </authorList>
    </citation>
    <scope>NUCLEOTIDE SEQUENCE [LARGE SCALE GENOMIC DNA]</scope>
    <source>
        <strain evidence="5 6">NBRC 107573</strain>
    </source>
</reference>
<dbReference type="Proteomes" id="UP000321567">
    <property type="component" value="Unassembled WGS sequence"/>
</dbReference>
<dbReference type="PROSITE" id="PS50111">
    <property type="entry name" value="CHEMOTAXIS_TRANSDUC_2"/>
    <property type="match status" value="1"/>
</dbReference>
<gene>
    <name evidence="5" type="ORF">ROR02_14100</name>
</gene>
<dbReference type="PANTHER" id="PTHR35936:SF17">
    <property type="entry name" value="ARGININE-BINDING EXTRACELLULAR PROTEIN ARTP"/>
    <property type="match status" value="1"/>
</dbReference>
<dbReference type="Pfam" id="PF00497">
    <property type="entry name" value="SBP_bac_3"/>
    <property type="match status" value="1"/>
</dbReference>
<organism evidence="5 6">
    <name type="scientific">Pararhodospirillum oryzae</name>
    <dbReference type="NCBI Taxonomy" id="478448"/>
    <lineage>
        <taxon>Bacteria</taxon>
        <taxon>Pseudomonadati</taxon>
        <taxon>Pseudomonadota</taxon>
        <taxon>Alphaproteobacteria</taxon>
        <taxon>Rhodospirillales</taxon>
        <taxon>Rhodospirillaceae</taxon>
        <taxon>Pararhodospirillum</taxon>
    </lineage>
</organism>
<dbReference type="InterPro" id="IPR004089">
    <property type="entry name" value="MCPsignal_dom"/>
</dbReference>
<proteinExistence type="predicted"/>
<dbReference type="SUPFAM" id="SSF53850">
    <property type="entry name" value="Periplasmic binding protein-like II"/>
    <property type="match status" value="1"/>
</dbReference>
<dbReference type="EMBL" id="BJZO01000032">
    <property type="protein sequence ID" value="GEO81279.1"/>
    <property type="molecule type" value="Genomic_DNA"/>
</dbReference>
<comment type="caution">
    <text evidence="5">The sequence shown here is derived from an EMBL/GenBank/DDBJ whole genome shotgun (WGS) entry which is preliminary data.</text>
</comment>
<evidence type="ECO:0000256" key="1">
    <source>
        <dbReference type="ARBA" id="ARBA00022729"/>
    </source>
</evidence>